<feature type="compositionally biased region" description="Low complexity" evidence="1">
    <location>
        <begin position="20"/>
        <end position="32"/>
    </location>
</feature>
<evidence type="ECO:0008006" key="4">
    <source>
        <dbReference type="Google" id="ProtNLM"/>
    </source>
</evidence>
<gene>
    <name evidence="2" type="ORF">MONBRDRAFT_33450</name>
</gene>
<feature type="region of interest" description="Disordered" evidence="1">
    <location>
        <begin position="492"/>
        <end position="544"/>
    </location>
</feature>
<organism evidence="2 3">
    <name type="scientific">Monosiga brevicollis</name>
    <name type="common">Choanoflagellate</name>
    <dbReference type="NCBI Taxonomy" id="81824"/>
    <lineage>
        <taxon>Eukaryota</taxon>
        <taxon>Choanoflagellata</taxon>
        <taxon>Craspedida</taxon>
        <taxon>Salpingoecidae</taxon>
        <taxon>Monosiga</taxon>
    </lineage>
</organism>
<dbReference type="SUPFAM" id="SSF54928">
    <property type="entry name" value="RNA-binding domain, RBD"/>
    <property type="match status" value="1"/>
</dbReference>
<evidence type="ECO:0000313" key="3">
    <source>
        <dbReference type="Proteomes" id="UP000001357"/>
    </source>
</evidence>
<keyword evidence="3" id="KW-1185">Reference proteome</keyword>
<dbReference type="STRING" id="81824.A9V5G8"/>
<dbReference type="AlphaFoldDB" id="A9V5G8"/>
<protein>
    <recommendedName>
        <fullName evidence="4">RRM domain-containing protein</fullName>
    </recommendedName>
</protein>
<evidence type="ECO:0000313" key="2">
    <source>
        <dbReference type="EMBL" id="EDQ87368.1"/>
    </source>
</evidence>
<dbReference type="Gene3D" id="3.30.70.330">
    <property type="match status" value="1"/>
</dbReference>
<dbReference type="RefSeq" id="XP_001747981.1">
    <property type="nucleotide sequence ID" value="XM_001747929.1"/>
</dbReference>
<dbReference type="EMBL" id="CH991560">
    <property type="protein sequence ID" value="EDQ87368.1"/>
    <property type="molecule type" value="Genomic_DNA"/>
</dbReference>
<dbReference type="PANTHER" id="PTHR31987">
    <property type="entry name" value="GLUTAMINASE A-RELATED"/>
    <property type="match status" value="1"/>
</dbReference>
<proteinExistence type="predicted"/>
<dbReference type="InterPro" id="IPR012677">
    <property type="entry name" value="Nucleotide-bd_a/b_plait_sf"/>
</dbReference>
<dbReference type="InParanoid" id="A9V5G8"/>
<dbReference type="GO" id="GO:0003676">
    <property type="term" value="F:nucleic acid binding"/>
    <property type="evidence" value="ECO:0007669"/>
    <property type="project" value="InterPro"/>
</dbReference>
<sequence>MSQSATEGVALVLPEPPAPSATATTTTSAATKKSGRRPQTQDGDKNSDNQHRSRGSHSSGGSAATAGPPRRGNHTLPATSSKHTLESKLFRIDGMRVLLVSNALGHLRAMDSLAQRTTADFVLHVGNFGFYDNDSAGRVPAEHLLPQSNVSRDSYHNGLGEFPLYLSGRYKFQTPVYAISSPIGDVHVLCQLRSKAYQVPNFHMVDEMTSHLIGKLRLLGLGGEFQHHRLLNSGDGTVDSIAGAKGQCWSTLMQVGELVQLADKYATNDEIRIFLCNESPAYQGYMAQLASKLKASIVCFAAPNAPCPSNFYLLGVVPPTAIPLYTAQSTTDMASFWDKVPQAALDGCSEAERSMIKSAFELSKLTLDNTYAKSVWHIAVPGMQRACATLLVVQDFHVGLEAYHHGDNLLRKREGVHPRHQPGVSAVVLRPAVCWDNRVQASEVRALAAPAVVLAVDVPHDPEDKIVVFVKDEDAEKTCGHLNGKEFKGTEVRASVQSKRDDRGSRSRGGRGGRGNRSGAEGSSGRSRNEGQNSKARGARPAKQ</sequence>
<feature type="compositionally biased region" description="Basic and acidic residues" evidence="1">
    <location>
        <begin position="42"/>
        <end position="51"/>
    </location>
</feature>
<dbReference type="KEGG" id="mbr:MONBRDRAFT_33450"/>
<accession>A9V5G8</accession>
<dbReference type="InterPro" id="IPR035979">
    <property type="entry name" value="RBD_domain_sf"/>
</dbReference>
<dbReference type="InterPro" id="IPR052743">
    <property type="entry name" value="Glutaminase_GtaA"/>
</dbReference>
<dbReference type="eggNOG" id="ENOG502QSJS">
    <property type="taxonomic scope" value="Eukaryota"/>
</dbReference>
<reference evidence="2 3" key="1">
    <citation type="journal article" date="2008" name="Nature">
        <title>The genome of the choanoflagellate Monosiga brevicollis and the origin of metazoans.</title>
        <authorList>
            <consortium name="JGI Sequencing"/>
            <person name="King N."/>
            <person name="Westbrook M.J."/>
            <person name="Young S.L."/>
            <person name="Kuo A."/>
            <person name="Abedin M."/>
            <person name="Chapman J."/>
            <person name="Fairclough S."/>
            <person name="Hellsten U."/>
            <person name="Isogai Y."/>
            <person name="Letunic I."/>
            <person name="Marr M."/>
            <person name="Pincus D."/>
            <person name="Putnam N."/>
            <person name="Rokas A."/>
            <person name="Wright K.J."/>
            <person name="Zuzow R."/>
            <person name="Dirks W."/>
            <person name="Good M."/>
            <person name="Goodstein D."/>
            <person name="Lemons D."/>
            <person name="Li W."/>
            <person name="Lyons J.B."/>
            <person name="Morris A."/>
            <person name="Nichols S."/>
            <person name="Richter D.J."/>
            <person name="Salamov A."/>
            <person name="Bork P."/>
            <person name="Lim W.A."/>
            <person name="Manning G."/>
            <person name="Miller W.T."/>
            <person name="McGinnis W."/>
            <person name="Shapiro H."/>
            <person name="Tjian R."/>
            <person name="Grigoriev I.V."/>
            <person name="Rokhsar D."/>
        </authorList>
    </citation>
    <scope>NUCLEOTIDE SEQUENCE [LARGE SCALE GENOMIC DNA]</scope>
    <source>
        <strain evidence="3">MX1 / ATCC 50154</strain>
    </source>
</reference>
<dbReference type="OMA" id="SVWHIAV"/>
<feature type="compositionally biased region" description="Low complexity" evidence="1">
    <location>
        <begin position="517"/>
        <end position="526"/>
    </location>
</feature>
<feature type="compositionally biased region" description="Low complexity" evidence="1">
    <location>
        <begin position="56"/>
        <end position="70"/>
    </location>
</feature>
<dbReference type="Proteomes" id="UP000001357">
    <property type="component" value="Unassembled WGS sequence"/>
</dbReference>
<evidence type="ECO:0000256" key="1">
    <source>
        <dbReference type="SAM" id="MobiDB-lite"/>
    </source>
</evidence>
<dbReference type="PANTHER" id="PTHR31987:SF11">
    <property type="entry name" value="DUF2433 DOMAIN-CONTAINING PROTEIN"/>
    <property type="match status" value="1"/>
</dbReference>
<name>A9V5G8_MONBE</name>
<feature type="region of interest" description="Disordered" evidence="1">
    <location>
        <begin position="1"/>
        <end position="82"/>
    </location>
</feature>
<dbReference type="GeneID" id="5893239"/>